<reference evidence="2 3" key="1">
    <citation type="submission" date="2018-12" db="EMBL/GenBank/DDBJ databases">
        <authorList>
            <consortium name="Pathogen Informatics"/>
        </authorList>
    </citation>
    <scope>NUCLEOTIDE SEQUENCE [LARGE SCALE GENOMIC DNA]</scope>
    <source>
        <strain evidence="2 3">NCTC10047</strain>
    </source>
</reference>
<dbReference type="InterPro" id="IPR023115">
    <property type="entry name" value="TIF_IF2_dom3"/>
</dbReference>
<feature type="domain" description="Translation initiation factor IF- 2" evidence="1">
    <location>
        <begin position="2"/>
        <end position="50"/>
    </location>
</feature>
<keyword evidence="2" id="KW-0648">Protein biosynthesis</keyword>
<evidence type="ECO:0000259" key="1">
    <source>
        <dbReference type="Pfam" id="PF11987"/>
    </source>
</evidence>
<sequence length="76" mass="8315">MTEGEVHEVNIVLKADVQGSVEAISDSLLKLSTDEVKVKIIGSGVGGITELTPPWLRRPTRFWSASTCVPMHLRVK</sequence>
<accession>A0A3S4GR78</accession>
<dbReference type="SUPFAM" id="SSF52156">
    <property type="entry name" value="Initiation factor IF2/eIF5b, domain 3"/>
    <property type="match status" value="1"/>
</dbReference>
<proteinExistence type="predicted"/>
<dbReference type="Proteomes" id="UP000275676">
    <property type="component" value="Chromosome"/>
</dbReference>
<dbReference type="GO" id="GO:0003743">
    <property type="term" value="F:translation initiation factor activity"/>
    <property type="evidence" value="ECO:0007669"/>
    <property type="project" value="UniProtKB-KW"/>
</dbReference>
<protein>
    <submittedName>
        <fullName evidence="2">Protein chain initiation factor 2</fullName>
    </submittedName>
</protein>
<dbReference type="Pfam" id="PF11987">
    <property type="entry name" value="IF-2"/>
    <property type="match status" value="1"/>
</dbReference>
<keyword evidence="2" id="KW-0396">Initiation factor</keyword>
<name>A0A3S4GR78_SALER</name>
<gene>
    <name evidence="2" type="primary">infB_2</name>
    <name evidence="2" type="ORF">NCTC10047_00718</name>
</gene>
<organism evidence="2 3">
    <name type="scientific">Salmonella enterica subsp. arizonae</name>
    <dbReference type="NCBI Taxonomy" id="59203"/>
    <lineage>
        <taxon>Bacteria</taxon>
        <taxon>Pseudomonadati</taxon>
        <taxon>Pseudomonadota</taxon>
        <taxon>Gammaproteobacteria</taxon>
        <taxon>Enterobacterales</taxon>
        <taxon>Enterobacteriaceae</taxon>
        <taxon>Salmonella</taxon>
    </lineage>
</organism>
<evidence type="ECO:0000313" key="2">
    <source>
        <dbReference type="EMBL" id="VEA74915.1"/>
    </source>
</evidence>
<dbReference type="AlphaFoldDB" id="A0A3S4GR78"/>
<dbReference type="EMBL" id="LR134156">
    <property type="protein sequence ID" value="VEA74915.1"/>
    <property type="molecule type" value="Genomic_DNA"/>
</dbReference>
<dbReference type="InterPro" id="IPR036925">
    <property type="entry name" value="TIF_IF2_dom3_sf"/>
</dbReference>
<evidence type="ECO:0000313" key="3">
    <source>
        <dbReference type="Proteomes" id="UP000275676"/>
    </source>
</evidence>
<dbReference type="Gene3D" id="3.40.50.10050">
    <property type="entry name" value="Translation initiation factor IF- 2, domain 3"/>
    <property type="match status" value="1"/>
</dbReference>